<evidence type="ECO:0000313" key="2">
    <source>
        <dbReference type="EMBL" id="CUV31749.1"/>
    </source>
</evidence>
<name>A0A0S4VCH0_RALSL</name>
<dbReference type="InterPro" id="IPR025285">
    <property type="entry name" value="DUF4145"/>
</dbReference>
<feature type="domain" description="DUF4145" evidence="1">
    <location>
        <begin position="100"/>
        <end position="177"/>
    </location>
</feature>
<organism evidence="2">
    <name type="scientific">Ralstonia solanacearum</name>
    <name type="common">Pseudomonas solanacearum</name>
    <dbReference type="NCBI Taxonomy" id="305"/>
    <lineage>
        <taxon>Bacteria</taxon>
        <taxon>Pseudomonadati</taxon>
        <taxon>Pseudomonadota</taxon>
        <taxon>Betaproteobacteria</taxon>
        <taxon>Burkholderiales</taxon>
        <taxon>Burkholderiaceae</taxon>
        <taxon>Ralstonia</taxon>
        <taxon>Ralstonia solanacearum species complex</taxon>
    </lineage>
</organism>
<proteinExistence type="predicted"/>
<dbReference type="AlphaFoldDB" id="A0A0S4VCH0"/>
<gene>
    <name evidence="2" type="ORF">RUN1985_v1_1130006</name>
</gene>
<dbReference type="Pfam" id="PF13643">
    <property type="entry name" value="DUF4145"/>
    <property type="match status" value="1"/>
</dbReference>
<reference evidence="2" key="1">
    <citation type="submission" date="2015-10" db="EMBL/GenBank/DDBJ databases">
        <authorList>
            <person name="Gilbert D.G."/>
        </authorList>
    </citation>
    <scope>NUCLEOTIDE SEQUENCE</scope>
    <source>
        <strain evidence="2">Phyl III-seqv23</strain>
    </source>
</reference>
<protein>
    <recommendedName>
        <fullName evidence="1">DUF4145 domain-containing protein</fullName>
    </recommendedName>
</protein>
<accession>A0A0S4VCH0</accession>
<sequence length="220" mass="24543">MKSEFSAPEFEKDAFDCPRCGAFAHMKWQNLLKNSNEYSVVWTACCAKCKKDAVWLVEESFTRWMAKDEPGPVVQVFPTESAAPLPSPDLPSDCEADFLEAREIMRRSPRGAAALLRLVIQKLCRHFGEPGKDINRDIGELVKKGLSVELQQALDTVRVIGNEAVHPGEMDIRDSQEVAVSLFVLINLIIDRMITEPAKISALYQSLPANKLAGIAQRDK</sequence>
<evidence type="ECO:0000259" key="1">
    <source>
        <dbReference type="Pfam" id="PF13643"/>
    </source>
</evidence>
<dbReference type="EMBL" id="LN899824">
    <property type="protein sequence ID" value="CUV31749.1"/>
    <property type="molecule type" value="Genomic_DNA"/>
</dbReference>